<feature type="non-terminal residue" evidence="1">
    <location>
        <position position="1"/>
    </location>
</feature>
<protein>
    <submittedName>
        <fullName evidence="1">CAZy families GT2 protein</fullName>
    </submittedName>
</protein>
<reference evidence="1" key="1">
    <citation type="journal article" date="2013" name="Environ. Microbiol.">
        <title>Seasonally variable intestinal metagenomes of the red palm weevil (Rhynchophorus ferrugineus).</title>
        <authorList>
            <person name="Jia S."/>
            <person name="Zhang X."/>
            <person name="Zhang G."/>
            <person name="Yin A."/>
            <person name="Zhang S."/>
            <person name="Li F."/>
            <person name="Wang L."/>
            <person name="Zhao D."/>
            <person name="Yun Q."/>
            <person name="Tala"/>
            <person name="Wang J."/>
            <person name="Sun G."/>
            <person name="Baabdullah M."/>
            <person name="Yu X."/>
            <person name="Hu S."/>
            <person name="Al-Mssallem I.S."/>
            <person name="Yu J."/>
        </authorList>
    </citation>
    <scope>NUCLEOTIDE SEQUENCE</scope>
</reference>
<evidence type="ECO:0000313" key="1">
    <source>
        <dbReference type="EMBL" id="AIA87113.1"/>
    </source>
</evidence>
<proteinExistence type="predicted"/>
<sequence length="158" mass="17449">FGNWLLRPGLRRASMEYLRLIEPRRPAGVAPVRLGSLGHVMNFAETVLDKLLAAAGRLPVDRVRTEGREEFYEAMASGKGAIIVTAHVGCLELCQHMAEARGAVALNILTHTRHAEKFNRILRRLNPHSRARLMEVTDAGPLWRCGSRTGSRQASASS</sequence>
<dbReference type="AlphaFoldDB" id="A0A060BRS8"/>
<dbReference type="EMBL" id="KF119845">
    <property type="protein sequence ID" value="AIA87113.1"/>
    <property type="molecule type" value="Genomic_DNA"/>
</dbReference>
<name>A0A060BRS8_9GAMM</name>
<organism evidence="1">
    <name type="scientific">uncultured Shewanella sp</name>
    <dbReference type="NCBI Taxonomy" id="173975"/>
    <lineage>
        <taxon>Bacteria</taxon>
        <taxon>Pseudomonadati</taxon>
        <taxon>Pseudomonadota</taxon>
        <taxon>Gammaproteobacteria</taxon>
        <taxon>Alteromonadales</taxon>
        <taxon>Shewanellaceae</taxon>
        <taxon>Shewanella</taxon>
        <taxon>environmental samples</taxon>
    </lineage>
</organism>
<accession>A0A060BRS8</accession>
<feature type="non-terminal residue" evidence="1">
    <location>
        <position position="158"/>
    </location>
</feature>